<dbReference type="EMBL" id="JADWYK010000001">
    <property type="protein sequence ID" value="MBG8552262.1"/>
    <property type="molecule type" value="Genomic_DNA"/>
</dbReference>
<dbReference type="SUPFAM" id="SSF48452">
    <property type="entry name" value="TPR-like"/>
    <property type="match status" value="1"/>
</dbReference>
<gene>
    <name evidence="5" type="primary">bamD</name>
    <name evidence="5" type="ORF">I5L79_01820</name>
</gene>
<evidence type="ECO:0000259" key="4">
    <source>
        <dbReference type="Pfam" id="PF13525"/>
    </source>
</evidence>
<dbReference type="PROSITE" id="PS51257">
    <property type="entry name" value="PROKAR_LIPOPROTEIN"/>
    <property type="match status" value="1"/>
</dbReference>
<sequence>MLFQRPLVFVLLLSTLLLGACSGYQKLLKSDDVNKKYTAAIEYYEKGDYARAGTLLEELIPLLKGRPEAEKADFYFANTNFQGGNYTLSAYYFQQFAETYSSSALVEEARFMHAKSLFRDSPEFELDQTNTYTAIESIQDFLNQYPESKFRPEAENMSTELQTKLENKAFESARLYFQLRYNQAAVVAFNTFQQQFPASAYSEQAAYMKLTAQYEYAKESVEEKQRERYLEVVAFYQNFIDSFPQSANLKTAETMYNAARAEIAKLKPVDATAATAK</sequence>
<dbReference type="InterPro" id="IPR017689">
    <property type="entry name" value="BamD"/>
</dbReference>
<feature type="domain" description="Outer membrane lipoprotein BamD-like" evidence="4">
    <location>
        <begin position="32"/>
        <end position="225"/>
    </location>
</feature>
<accession>A0ABS0KWM2</accession>
<dbReference type="Proteomes" id="UP000601099">
    <property type="component" value="Unassembled WGS sequence"/>
</dbReference>
<reference evidence="5 6" key="1">
    <citation type="submission" date="2020-11" db="EMBL/GenBank/DDBJ databases">
        <title>Hymenobacter sp.</title>
        <authorList>
            <person name="Kim M.K."/>
        </authorList>
    </citation>
    <scope>NUCLEOTIDE SEQUENCE [LARGE SCALE GENOMIC DNA]</scope>
    <source>
        <strain evidence="5 6">BT594</strain>
    </source>
</reference>
<keyword evidence="2" id="KW-0472">Membrane</keyword>
<evidence type="ECO:0000313" key="5">
    <source>
        <dbReference type="EMBL" id="MBG8552262.1"/>
    </source>
</evidence>
<evidence type="ECO:0000313" key="6">
    <source>
        <dbReference type="Proteomes" id="UP000601099"/>
    </source>
</evidence>
<keyword evidence="3" id="KW-0998">Cell outer membrane</keyword>
<dbReference type="NCBIfam" id="TIGR03302">
    <property type="entry name" value="OM_YfiO"/>
    <property type="match status" value="1"/>
</dbReference>
<keyword evidence="1" id="KW-0732">Signal</keyword>
<evidence type="ECO:0000256" key="3">
    <source>
        <dbReference type="ARBA" id="ARBA00023237"/>
    </source>
</evidence>
<dbReference type="InterPro" id="IPR011990">
    <property type="entry name" value="TPR-like_helical_dom_sf"/>
</dbReference>
<protein>
    <submittedName>
        <fullName evidence="5">Outer membrane protein assembly factor BamD</fullName>
    </submittedName>
</protein>
<dbReference type="Pfam" id="PF13525">
    <property type="entry name" value="YfiO"/>
    <property type="match status" value="1"/>
</dbReference>
<dbReference type="RefSeq" id="WP_196953302.1">
    <property type="nucleotide sequence ID" value="NZ_JADWYK010000001.1"/>
</dbReference>
<comment type="caution">
    <text evidence="5">The sequence shown here is derived from an EMBL/GenBank/DDBJ whole genome shotgun (WGS) entry which is preliminary data.</text>
</comment>
<keyword evidence="6" id="KW-1185">Reference proteome</keyword>
<organism evidence="5 6">
    <name type="scientific">Hymenobacter guriensis</name>
    <dbReference type="NCBI Taxonomy" id="2793065"/>
    <lineage>
        <taxon>Bacteria</taxon>
        <taxon>Pseudomonadati</taxon>
        <taxon>Bacteroidota</taxon>
        <taxon>Cytophagia</taxon>
        <taxon>Cytophagales</taxon>
        <taxon>Hymenobacteraceae</taxon>
        <taxon>Hymenobacter</taxon>
    </lineage>
</organism>
<evidence type="ECO:0000256" key="1">
    <source>
        <dbReference type="ARBA" id="ARBA00022729"/>
    </source>
</evidence>
<dbReference type="InterPro" id="IPR039565">
    <property type="entry name" value="BamD-like"/>
</dbReference>
<name>A0ABS0KWM2_9BACT</name>
<dbReference type="Gene3D" id="1.25.40.10">
    <property type="entry name" value="Tetratricopeptide repeat domain"/>
    <property type="match status" value="1"/>
</dbReference>
<proteinExistence type="predicted"/>
<evidence type="ECO:0000256" key="2">
    <source>
        <dbReference type="ARBA" id="ARBA00023136"/>
    </source>
</evidence>